<dbReference type="GO" id="GO:0046872">
    <property type="term" value="F:metal ion binding"/>
    <property type="evidence" value="ECO:0007669"/>
    <property type="project" value="UniProtKB-KW"/>
</dbReference>
<evidence type="ECO:0000256" key="3">
    <source>
        <dbReference type="ARBA" id="ARBA00023014"/>
    </source>
</evidence>
<evidence type="ECO:0000256" key="2">
    <source>
        <dbReference type="ARBA" id="ARBA00023004"/>
    </source>
</evidence>
<organism evidence="5">
    <name type="scientific">Escherichia coli</name>
    <dbReference type="NCBI Taxonomy" id="562"/>
    <lineage>
        <taxon>Bacteria</taxon>
        <taxon>Pseudomonadati</taxon>
        <taxon>Pseudomonadota</taxon>
        <taxon>Gammaproteobacteria</taxon>
        <taxon>Enterobacterales</taxon>
        <taxon>Enterobacteriaceae</taxon>
        <taxon>Escherichia</taxon>
    </lineage>
</organism>
<keyword evidence="3" id="KW-0411">Iron-sulfur</keyword>
<evidence type="ECO:0000259" key="4">
    <source>
        <dbReference type="Pfam" id="PF04879"/>
    </source>
</evidence>
<evidence type="ECO:0000313" key="5">
    <source>
        <dbReference type="EMBL" id="MHO03653.1"/>
    </source>
</evidence>
<feature type="domain" description="4Fe-4S Mo/W bis-MGD-type" evidence="4">
    <location>
        <begin position="2"/>
        <end position="22"/>
    </location>
</feature>
<dbReference type="InterPro" id="IPR006963">
    <property type="entry name" value="Mopterin_OxRdtase_4Fe-4S_dom"/>
</dbReference>
<dbReference type="EMBL" id="RNRV01000005">
    <property type="protein sequence ID" value="MHO03653.1"/>
    <property type="molecule type" value="Genomic_DNA"/>
</dbReference>
<gene>
    <name evidence="5" type="ORF">D9F05_04590</name>
</gene>
<sequence>MKTSCSFCGCHCRLRLHSAPGRSGRWNLS</sequence>
<accession>A0A3L0Y8T1</accession>
<proteinExistence type="predicted"/>
<dbReference type="AlphaFoldDB" id="A0A3L0Y8T1"/>
<keyword evidence="2" id="KW-0408">Iron</keyword>
<reference evidence="5" key="1">
    <citation type="submission" date="2018-10" db="EMBL/GenBank/DDBJ databases">
        <authorList>
            <consortium name="NARMS: The National Antimicrobial Resistance Monitoring System"/>
        </authorList>
    </citation>
    <scope>NUCLEOTIDE SEQUENCE [LARGE SCALE GENOMIC DNA]</scope>
    <source>
        <strain evidence="5">CVM N17EC0388</strain>
    </source>
</reference>
<comment type="caution">
    <text evidence="5">The sequence shown here is derived from an EMBL/GenBank/DDBJ whole genome shotgun (WGS) entry which is preliminary data.</text>
</comment>
<protein>
    <recommendedName>
        <fullName evidence="4">4Fe-4S Mo/W bis-MGD-type domain-containing protein</fullName>
    </recommendedName>
</protein>
<dbReference type="GO" id="GO:0016491">
    <property type="term" value="F:oxidoreductase activity"/>
    <property type="evidence" value="ECO:0007669"/>
    <property type="project" value="InterPro"/>
</dbReference>
<dbReference type="Pfam" id="PF04879">
    <property type="entry name" value="Molybdop_Fe4S4"/>
    <property type="match status" value="1"/>
</dbReference>
<name>A0A3L0Y8T1_ECOLX</name>
<dbReference type="GO" id="GO:0051536">
    <property type="term" value="F:iron-sulfur cluster binding"/>
    <property type="evidence" value="ECO:0007669"/>
    <property type="project" value="UniProtKB-KW"/>
</dbReference>
<evidence type="ECO:0000256" key="1">
    <source>
        <dbReference type="ARBA" id="ARBA00022723"/>
    </source>
</evidence>
<keyword evidence="1" id="KW-0479">Metal-binding</keyword>